<accession>A0A1W7R8S7</accession>
<keyword evidence="1" id="KW-0732">Signal</keyword>
<dbReference type="GO" id="GO:0008061">
    <property type="term" value="F:chitin binding"/>
    <property type="evidence" value="ECO:0007669"/>
    <property type="project" value="InterPro"/>
</dbReference>
<dbReference type="InterPro" id="IPR036508">
    <property type="entry name" value="Chitin-bd_dom_sf"/>
</dbReference>
<organism evidence="3">
    <name type="scientific">Aedes albopictus</name>
    <name type="common">Asian tiger mosquito</name>
    <name type="synonym">Stegomyia albopicta</name>
    <dbReference type="NCBI Taxonomy" id="7160"/>
    <lineage>
        <taxon>Eukaryota</taxon>
        <taxon>Metazoa</taxon>
        <taxon>Ecdysozoa</taxon>
        <taxon>Arthropoda</taxon>
        <taxon>Hexapoda</taxon>
        <taxon>Insecta</taxon>
        <taxon>Pterygota</taxon>
        <taxon>Neoptera</taxon>
        <taxon>Endopterygota</taxon>
        <taxon>Diptera</taxon>
        <taxon>Nematocera</taxon>
        <taxon>Culicoidea</taxon>
        <taxon>Culicidae</taxon>
        <taxon>Culicinae</taxon>
        <taxon>Aedini</taxon>
        <taxon>Aedes</taxon>
        <taxon>Stegomyia</taxon>
    </lineage>
</organism>
<evidence type="ECO:0000313" key="3">
    <source>
        <dbReference type="EMBL" id="JAV47548.1"/>
    </source>
</evidence>
<dbReference type="InterPro" id="IPR002557">
    <property type="entry name" value="Chitin-bd_dom"/>
</dbReference>
<dbReference type="AlphaFoldDB" id="A0A1W7R8S7"/>
<dbReference type="GO" id="GO:0005576">
    <property type="term" value="C:extracellular region"/>
    <property type="evidence" value="ECO:0007669"/>
    <property type="project" value="InterPro"/>
</dbReference>
<reference evidence="3" key="1">
    <citation type="submission" date="2016-03" db="EMBL/GenBank/DDBJ databases">
        <title>RNAseq analyses of the sensorial organs of adult female Aedes albopictus.</title>
        <authorList>
            <person name="Fabrizio L."/>
            <person name="Ribeiro J.M."/>
            <person name="Arca B."/>
        </authorList>
    </citation>
    <scope>NUCLEOTIDE SEQUENCE</scope>
</reference>
<feature type="domain" description="Chitin-binding type-2" evidence="2">
    <location>
        <begin position="23"/>
        <end position="81"/>
    </location>
</feature>
<name>A0A1W7R8S7_AEDAL</name>
<evidence type="ECO:0000256" key="1">
    <source>
        <dbReference type="SAM" id="SignalP"/>
    </source>
</evidence>
<dbReference type="PROSITE" id="PS50940">
    <property type="entry name" value="CHIT_BIND_II"/>
    <property type="match status" value="1"/>
</dbReference>
<sequence length="87" mass="9765">MLRLFALLILLVRVNSSLALMEDIDCANGANEGVFFPHPESCQRYLTCFLGQLIAGECGYGLFFDLERQICEAESRVRCVMPVMSKT</sequence>
<protein>
    <submittedName>
        <fullName evidence="3">Putative chitin binding peritrophin-a domain protein</fullName>
    </submittedName>
</protein>
<dbReference type="Pfam" id="PF01607">
    <property type="entry name" value="CBM_14"/>
    <property type="match status" value="1"/>
</dbReference>
<evidence type="ECO:0000259" key="2">
    <source>
        <dbReference type="PROSITE" id="PS50940"/>
    </source>
</evidence>
<dbReference type="EMBL" id="GEHC01000097">
    <property type="protein sequence ID" value="JAV47548.1"/>
    <property type="molecule type" value="Transcribed_RNA"/>
</dbReference>
<dbReference type="SMART" id="SM00494">
    <property type="entry name" value="ChtBD2"/>
    <property type="match status" value="1"/>
</dbReference>
<dbReference type="Gene3D" id="2.170.140.10">
    <property type="entry name" value="Chitin binding domain"/>
    <property type="match status" value="1"/>
</dbReference>
<dbReference type="SUPFAM" id="SSF57625">
    <property type="entry name" value="Invertebrate chitin-binding proteins"/>
    <property type="match status" value="1"/>
</dbReference>
<feature type="signal peptide" evidence="1">
    <location>
        <begin position="1"/>
        <end position="19"/>
    </location>
</feature>
<proteinExistence type="predicted"/>
<feature type="chain" id="PRO_5012484451" evidence="1">
    <location>
        <begin position="20"/>
        <end position="87"/>
    </location>
</feature>